<name>A0AAD5DTQ4_9CHLO</name>
<dbReference type="Proteomes" id="UP001205105">
    <property type="component" value="Unassembled WGS sequence"/>
</dbReference>
<feature type="compositionally biased region" description="Polar residues" evidence="1">
    <location>
        <begin position="317"/>
        <end position="329"/>
    </location>
</feature>
<evidence type="ECO:0000259" key="3">
    <source>
        <dbReference type="PROSITE" id="PS50940"/>
    </source>
</evidence>
<sequence length="409" mass="42387">MFAPPRGAPSLAAVLLGALAALLWLLPAPAAAHGFMAEPAARNYKRNWQYCPHCVNFGGAWPSSGEGRLAWPRTAQPACGEPELMKAGEPVATYTEGEVIDISVFITAQHGGRHAFRLCTDSDAQEKCLSQHMLESADWSGPYSWTKTTGGSAPGAEVEKGSLGGQGGERYTWRYRLPTGVSCTRCVLQWWWTTANSCRVPGAPAWVGSDPGMLSCTDRNTHPEEFRNCADITIKKRNRGSGGNSDDEADDSADKSAEAAKPAAAAAARPAVAAANPASPAGKPASPGPKPAGGLNAKTSNATVVPPQKPQQQQPQAGSPSLNSTQPAAVQQKVRATPAAANGTAGTDADDACKELGSGLHTLPLACPKFQLCAGGKAWVLYCPKGKVWDSASQSCIVGACPGASSAAQ</sequence>
<evidence type="ECO:0000313" key="5">
    <source>
        <dbReference type="Proteomes" id="UP001205105"/>
    </source>
</evidence>
<feature type="compositionally biased region" description="Low complexity" evidence="1">
    <location>
        <begin position="336"/>
        <end position="347"/>
    </location>
</feature>
<dbReference type="GO" id="GO:0008061">
    <property type="term" value="F:chitin binding"/>
    <property type="evidence" value="ECO:0007669"/>
    <property type="project" value="InterPro"/>
</dbReference>
<keyword evidence="5" id="KW-1185">Reference proteome</keyword>
<dbReference type="EMBL" id="JADXDR010000038">
    <property type="protein sequence ID" value="KAI7843477.1"/>
    <property type="molecule type" value="Genomic_DNA"/>
</dbReference>
<evidence type="ECO:0000256" key="1">
    <source>
        <dbReference type="SAM" id="MobiDB-lite"/>
    </source>
</evidence>
<feature type="chain" id="PRO_5042027814" description="Chitin-binding type-2 domain-containing protein" evidence="2">
    <location>
        <begin position="33"/>
        <end position="409"/>
    </location>
</feature>
<dbReference type="InterPro" id="IPR002557">
    <property type="entry name" value="Chitin-bd_dom"/>
</dbReference>
<protein>
    <recommendedName>
        <fullName evidence="3">Chitin-binding type-2 domain-containing protein</fullName>
    </recommendedName>
</protein>
<organism evidence="4 5">
    <name type="scientific">Chlorella ohadii</name>
    <dbReference type="NCBI Taxonomy" id="2649997"/>
    <lineage>
        <taxon>Eukaryota</taxon>
        <taxon>Viridiplantae</taxon>
        <taxon>Chlorophyta</taxon>
        <taxon>core chlorophytes</taxon>
        <taxon>Trebouxiophyceae</taxon>
        <taxon>Chlorellales</taxon>
        <taxon>Chlorellaceae</taxon>
        <taxon>Chlorella clade</taxon>
        <taxon>Chlorella</taxon>
    </lineage>
</organism>
<dbReference type="PROSITE" id="PS50940">
    <property type="entry name" value="CHIT_BIND_II"/>
    <property type="match status" value="1"/>
</dbReference>
<evidence type="ECO:0000313" key="4">
    <source>
        <dbReference type="EMBL" id="KAI7843477.1"/>
    </source>
</evidence>
<feature type="domain" description="Chitin-binding type-2" evidence="3">
    <location>
        <begin position="350"/>
        <end position="396"/>
    </location>
</feature>
<dbReference type="Gene3D" id="3.20.20.80">
    <property type="entry name" value="Glycosidases"/>
    <property type="match status" value="1"/>
</dbReference>
<comment type="caution">
    <text evidence="4">The sequence shown here is derived from an EMBL/GenBank/DDBJ whole genome shotgun (WGS) entry which is preliminary data.</text>
</comment>
<feature type="signal peptide" evidence="2">
    <location>
        <begin position="1"/>
        <end position="32"/>
    </location>
</feature>
<keyword evidence="2" id="KW-0732">Signal</keyword>
<dbReference type="GO" id="GO:0005576">
    <property type="term" value="C:extracellular region"/>
    <property type="evidence" value="ECO:0007669"/>
    <property type="project" value="InterPro"/>
</dbReference>
<proteinExistence type="predicted"/>
<gene>
    <name evidence="4" type="ORF">COHA_002953</name>
</gene>
<dbReference type="InterPro" id="IPR036508">
    <property type="entry name" value="Chitin-bd_dom_sf"/>
</dbReference>
<feature type="region of interest" description="Disordered" evidence="1">
    <location>
        <begin position="236"/>
        <end position="347"/>
    </location>
</feature>
<dbReference type="SUPFAM" id="SSF57625">
    <property type="entry name" value="Invertebrate chitin-binding proteins"/>
    <property type="match status" value="1"/>
</dbReference>
<feature type="compositionally biased region" description="Low complexity" evidence="1">
    <location>
        <begin position="259"/>
        <end position="285"/>
    </location>
</feature>
<dbReference type="Pfam" id="PF01607">
    <property type="entry name" value="CBM_14"/>
    <property type="match status" value="1"/>
</dbReference>
<reference evidence="4" key="1">
    <citation type="submission" date="2020-11" db="EMBL/GenBank/DDBJ databases">
        <title>Chlorella ohadii genome sequencing and assembly.</title>
        <authorList>
            <person name="Murik O."/>
            <person name="Treves H."/>
            <person name="Kedem I."/>
            <person name="Shotland Y."/>
            <person name="Kaplan A."/>
        </authorList>
    </citation>
    <scope>NUCLEOTIDE SEQUENCE</scope>
    <source>
        <strain evidence="4">1</strain>
    </source>
</reference>
<evidence type="ECO:0000256" key="2">
    <source>
        <dbReference type="SAM" id="SignalP"/>
    </source>
</evidence>
<accession>A0AAD5DTQ4</accession>
<dbReference type="AlphaFoldDB" id="A0AAD5DTQ4"/>
<dbReference type="Pfam" id="PF03067">
    <property type="entry name" value="LPMO_10"/>
    <property type="match status" value="1"/>
</dbReference>
<dbReference type="SMART" id="SM00494">
    <property type="entry name" value="ChtBD2"/>
    <property type="match status" value="1"/>
</dbReference>
<dbReference type="InterPro" id="IPR004302">
    <property type="entry name" value="Cellulose/chitin-bd_N"/>
</dbReference>